<reference evidence="3 4" key="1">
    <citation type="submission" date="2016-10" db="EMBL/GenBank/DDBJ databases">
        <title>Genome sequence of the ascomycete fungus Penicillium subrubescens.</title>
        <authorList>
            <person name="De Vries R.P."/>
            <person name="Peng M."/>
            <person name="Dilokpimol A."/>
            <person name="Hilden K."/>
            <person name="Makela M.R."/>
            <person name="Grigoriev I."/>
            <person name="Riley R."/>
            <person name="Granchi Z."/>
        </authorList>
    </citation>
    <scope>NUCLEOTIDE SEQUENCE [LARGE SCALE GENOMIC DNA]</scope>
    <source>
        <strain evidence="3 4">CBS 132785</strain>
    </source>
</reference>
<evidence type="ECO:0000256" key="2">
    <source>
        <dbReference type="SAM" id="SignalP"/>
    </source>
</evidence>
<gene>
    <name evidence="3" type="ORF">PENSUB_3135</name>
</gene>
<dbReference type="PANTHER" id="PTHR35043:SF7">
    <property type="entry name" value="TRANSCRIPTION FACTOR DOMAIN-CONTAINING PROTEIN"/>
    <property type="match status" value="1"/>
</dbReference>
<dbReference type="EMBL" id="MNBE01000285">
    <property type="protein sequence ID" value="OKP11350.1"/>
    <property type="molecule type" value="Genomic_DNA"/>
</dbReference>
<proteinExistence type="predicted"/>
<evidence type="ECO:0000313" key="3">
    <source>
        <dbReference type="EMBL" id="OKP11350.1"/>
    </source>
</evidence>
<sequence length="424" mass="48206">MLTLLILSLATQALAQRNSTVLIGWQFDGDDRSSWNILWTCLSTILACTWTAMHLQYHGKDNSHIGMNRIGKSFTWIAAVLAPELMSFIAVQEYWEVKLILASCNAAQTAFSSGQKASLLEPVIEITNHNDEEDPKPPKLPKEVSNDGEKEISERPAIEATKPPTHVFRYWKMAQGYYIRMGGFVLQTKDYWVYTVRPANVVLLIEAGVIKPSSLKIGDIKDRDKSDPLSKAFTLLQSAWVTINIIARRAYDLPISPLELSTVAYVACALVTYLAWWDKPKDADTFITLHLPYDRDSDEMPTQFRDADRTDWMHLPPPLIKDNAESNEKDGHWKRAAFVALCNDPVGFWRRIKESHKEIRSQRVHKQMELDSLADNSGSSADNSEETYNDNVRFKEQVTVWEQFTIDMFTFMAALVFCGIHIAA</sequence>
<protein>
    <submittedName>
        <fullName evidence="3">Uncharacterized protein</fullName>
    </submittedName>
</protein>
<feature type="signal peptide" evidence="2">
    <location>
        <begin position="1"/>
        <end position="15"/>
    </location>
</feature>
<name>A0A1Q5UFU6_9EURO</name>
<dbReference type="PANTHER" id="PTHR35043">
    <property type="entry name" value="TRANSCRIPTION FACTOR DOMAIN-CONTAINING PROTEIN"/>
    <property type="match status" value="1"/>
</dbReference>
<feature type="chain" id="PRO_5013135466" evidence="2">
    <location>
        <begin position="16"/>
        <end position="424"/>
    </location>
</feature>
<dbReference type="Proteomes" id="UP000186955">
    <property type="component" value="Unassembled WGS sequence"/>
</dbReference>
<organism evidence="3 4">
    <name type="scientific">Penicillium subrubescens</name>
    <dbReference type="NCBI Taxonomy" id="1316194"/>
    <lineage>
        <taxon>Eukaryota</taxon>
        <taxon>Fungi</taxon>
        <taxon>Dikarya</taxon>
        <taxon>Ascomycota</taxon>
        <taxon>Pezizomycotina</taxon>
        <taxon>Eurotiomycetes</taxon>
        <taxon>Eurotiomycetidae</taxon>
        <taxon>Eurotiales</taxon>
        <taxon>Aspergillaceae</taxon>
        <taxon>Penicillium</taxon>
    </lineage>
</organism>
<evidence type="ECO:0000313" key="4">
    <source>
        <dbReference type="Proteomes" id="UP000186955"/>
    </source>
</evidence>
<feature type="region of interest" description="Disordered" evidence="1">
    <location>
        <begin position="128"/>
        <end position="155"/>
    </location>
</feature>
<evidence type="ECO:0000256" key="1">
    <source>
        <dbReference type="SAM" id="MobiDB-lite"/>
    </source>
</evidence>
<feature type="compositionally biased region" description="Basic and acidic residues" evidence="1">
    <location>
        <begin position="135"/>
        <end position="155"/>
    </location>
</feature>
<keyword evidence="2" id="KW-0732">Signal</keyword>
<keyword evidence="4" id="KW-1185">Reference proteome</keyword>
<accession>A0A1Q5UFU6</accession>
<comment type="caution">
    <text evidence="3">The sequence shown here is derived from an EMBL/GenBank/DDBJ whole genome shotgun (WGS) entry which is preliminary data.</text>
</comment>
<dbReference type="AlphaFoldDB" id="A0A1Q5UFU6"/>